<evidence type="ECO:0000313" key="2">
    <source>
        <dbReference type="EMBL" id="TQL99521.1"/>
    </source>
</evidence>
<feature type="compositionally biased region" description="Basic and acidic residues" evidence="1">
    <location>
        <begin position="65"/>
        <end position="106"/>
    </location>
</feature>
<feature type="compositionally biased region" description="Low complexity" evidence="1">
    <location>
        <begin position="16"/>
        <end position="25"/>
    </location>
</feature>
<proteinExistence type="predicted"/>
<dbReference type="EMBL" id="VFOZ01000001">
    <property type="protein sequence ID" value="TQL99521.1"/>
    <property type="molecule type" value="Genomic_DNA"/>
</dbReference>
<keyword evidence="3" id="KW-1185">Reference proteome</keyword>
<comment type="caution">
    <text evidence="2">The sequence shown here is derived from an EMBL/GenBank/DDBJ whole genome shotgun (WGS) entry which is preliminary data.</text>
</comment>
<feature type="compositionally biased region" description="Polar residues" evidence="1">
    <location>
        <begin position="125"/>
        <end position="139"/>
    </location>
</feature>
<feature type="region of interest" description="Disordered" evidence="1">
    <location>
        <begin position="1"/>
        <end position="36"/>
    </location>
</feature>
<feature type="region of interest" description="Disordered" evidence="1">
    <location>
        <begin position="61"/>
        <end position="139"/>
    </location>
</feature>
<accession>A0A543CR00</accession>
<organism evidence="2 3">
    <name type="scientific">Actinoallomurus bryophytorum</name>
    <dbReference type="NCBI Taxonomy" id="1490222"/>
    <lineage>
        <taxon>Bacteria</taxon>
        <taxon>Bacillati</taxon>
        <taxon>Actinomycetota</taxon>
        <taxon>Actinomycetes</taxon>
        <taxon>Streptosporangiales</taxon>
        <taxon>Thermomonosporaceae</taxon>
        <taxon>Actinoallomurus</taxon>
    </lineage>
</organism>
<evidence type="ECO:0000313" key="3">
    <source>
        <dbReference type="Proteomes" id="UP000316096"/>
    </source>
</evidence>
<protein>
    <submittedName>
        <fullName evidence="2">Uncharacterized protein</fullName>
    </submittedName>
</protein>
<sequence length="139" mass="15186">MTRAAASPLPSGGAHGPSLGPLRPGSGLGLRDRGFPAVWDGDRELIGQGGPVRVRSVRLRRRTHRECSDDGRDVFGARPEQRDQSEHDPGRGHDHSGQSNRHDKTILRVPVPVAGEPAIRRAFRTESTAQNRLQPQPWG</sequence>
<reference evidence="2 3" key="1">
    <citation type="submission" date="2019-06" db="EMBL/GenBank/DDBJ databases">
        <title>Sequencing the genomes of 1000 actinobacteria strains.</title>
        <authorList>
            <person name="Klenk H.-P."/>
        </authorList>
    </citation>
    <scope>NUCLEOTIDE SEQUENCE [LARGE SCALE GENOMIC DNA]</scope>
    <source>
        <strain evidence="2 3">DSM 102200</strain>
    </source>
</reference>
<evidence type="ECO:0000256" key="1">
    <source>
        <dbReference type="SAM" id="MobiDB-lite"/>
    </source>
</evidence>
<dbReference type="Proteomes" id="UP000316096">
    <property type="component" value="Unassembled WGS sequence"/>
</dbReference>
<gene>
    <name evidence="2" type="ORF">FB559_5208</name>
</gene>
<dbReference type="AlphaFoldDB" id="A0A543CR00"/>
<name>A0A543CR00_9ACTN</name>